<feature type="compositionally biased region" description="Polar residues" evidence="1">
    <location>
        <begin position="275"/>
        <end position="285"/>
    </location>
</feature>
<proteinExistence type="predicted"/>
<protein>
    <submittedName>
        <fullName evidence="2">Uncharacterized protein</fullName>
    </submittedName>
</protein>
<dbReference type="PANTHER" id="PTHR42103">
    <property type="entry name" value="ALPHA/BETA-HYDROLASES SUPERFAMILY PROTEIN"/>
    <property type="match status" value="1"/>
</dbReference>
<feature type="compositionally biased region" description="Low complexity" evidence="1">
    <location>
        <begin position="330"/>
        <end position="344"/>
    </location>
</feature>
<keyword evidence="3" id="KW-1185">Reference proteome</keyword>
<feature type="region of interest" description="Disordered" evidence="1">
    <location>
        <begin position="264"/>
        <end position="683"/>
    </location>
</feature>
<feature type="compositionally biased region" description="Polar residues" evidence="1">
    <location>
        <begin position="564"/>
        <end position="574"/>
    </location>
</feature>
<dbReference type="InterPro" id="IPR029058">
    <property type="entry name" value="AB_hydrolase_fold"/>
</dbReference>
<dbReference type="SUPFAM" id="SSF53474">
    <property type="entry name" value="alpha/beta-Hydrolases"/>
    <property type="match status" value="1"/>
</dbReference>
<name>V2XWX6_MONRO</name>
<feature type="compositionally biased region" description="Low complexity" evidence="1">
    <location>
        <begin position="392"/>
        <end position="433"/>
    </location>
</feature>
<comment type="caution">
    <text evidence="2">The sequence shown here is derived from an EMBL/GenBank/DDBJ whole genome shotgun (WGS) entry which is preliminary data.</text>
</comment>
<dbReference type="AlphaFoldDB" id="V2XWX6"/>
<evidence type="ECO:0000256" key="1">
    <source>
        <dbReference type="SAM" id="MobiDB-lite"/>
    </source>
</evidence>
<dbReference type="KEGG" id="mrr:Moror_7"/>
<dbReference type="PANTHER" id="PTHR42103:SF2">
    <property type="entry name" value="AB HYDROLASE-1 DOMAIN-CONTAINING PROTEIN"/>
    <property type="match status" value="1"/>
</dbReference>
<dbReference type="EMBL" id="AWSO01000002">
    <property type="protein sequence ID" value="ESK98257.1"/>
    <property type="molecule type" value="Genomic_DNA"/>
</dbReference>
<evidence type="ECO:0000313" key="2">
    <source>
        <dbReference type="EMBL" id="ESK98257.1"/>
    </source>
</evidence>
<accession>V2XWX6</accession>
<feature type="compositionally biased region" description="Basic and acidic residues" evidence="1">
    <location>
        <begin position="639"/>
        <end position="648"/>
    </location>
</feature>
<organism evidence="2 3">
    <name type="scientific">Moniliophthora roreri (strain MCA 2997)</name>
    <name type="common">Cocoa frosty pod rot fungus</name>
    <name type="synonym">Crinipellis roreri</name>
    <dbReference type="NCBI Taxonomy" id="1381753"/>
    <lineage>
        <taxon>Eukaryota</taxon>
        <taxon>Fungi</taxon>
        <taxon>Dikarya</taxon>
        <taxon>Basidiomycota</taxon>
        <taxon>Agaricomycotina</taxon>
        <taxon>Agaricomycetes</taxon>
        <taxon>Agaricomycetidae</taxon>
        <taxon>Agaricales</taxon>
        <taxon>Marasmiineae</taxon>
        <taxon>Marasmiaceae</taxon>
        <taxon>Moniliophthora</taxon>
    </lineage>
</organism>
<feature type="compositionally biased region" description="Polar residues" evidence="1">
    <location>
        <begin position="522"/>
        <end position="536"/>
    </location>
</feature>
<feature type="compositionally biased region" description="Low complexity" evidence="1">
    <location>
        <begin position="542"/>
        <end position="559"/>
    </location>
</feature>
<dbReference type="Proteomes" id="UP000017559">
    <property type="component" value="Unassembled WGS sequence"/>
</dbReference>
<feature type="compositionally biased region" description="Basic and acidic residues" evidence="1">
    <location>
        <begin position="287"/>
        <end position="299"/>
    </location>
</feature>
<dbReference type="HOGENOM" id="CLU_374312_0_0_1"/>
<feature type="compositionally biased region" description="Polar residues" evidence="1">
    <location>
        <begin position="442"/>
        <end position="485"/>
    </location>
</feature>
<dbReference type="OrthoDB" id="10260961at2759"/>
<reference evidence="2 3" key="1">
    <citation type="journal article" date="2014" name="BMC Genomics">
        <title>Genome and secretome analysis of the hemibiotrophic fungal pathogen, Moniliophthora roreri, which causes frosty pod rot disease of cacao: mechanisms of the biotrophic and necrotrophic phases.</title>
        <authorList>
            <person name="Meinhardt L.W."/>
            <person name="Costa G.G.L."/>
            <person name="Thomazella D.P.T."/>
            <person name="Teixeira P.J.P.L."/>
            <person name="Carazzolle M.F."/>
            <person name="Schuster S.C."/>
            <person name="Carlson J.E."/>
            <person name="Guiltinan M.J."/>
            <person name="Mieczkowski P."/>
            <person name="Farmer A."/>
            <person name="Ramaraj T."/>
            <person name="Crozier J."/>
            <person name="Davis R.E."/>
            <person name="Shao J."/>
            <person name="Melnick R.L."/>
            <person name="Pereira G.A.G."/>
            <person name="Bailey B.A."/>
        </authorList>
    </citation>
    <scope>NUCLEOTIDE SEQUENCE [LARGE SCALE GENOMIC DNA]</scope>
    <source>
        <strain evidence="2 3">MCA 2997</strain>
    </source>
</reference>
<evidence type="ECO:0000313" key="3">
    <source>
        <dbReference type="Proteomes" id="UP000017559"/>
    </source>
</evidence>
<feature type="compositionally biased region" description="Low complexity" evidence="1">
    <location>
        <begin position="489"/>
        <end position="502"/>
    </location>
</feature>
<feature type="compositionally biased region" description="Basic and acidic residues" evidence="1">
    <location>
        <begin position="609"/>
        <end position="632"/>
    </location>
</feature>
<gene>
    <name evidence="2" type="ORF">Moror_7</name>
</gene>
<dbReference type="Gene3D" id="3.40.50.1820">
    <property type="entry name" value="alpha/beta hydrolase"/>
    <property type="match status" value="1"/>
</dbReference>
<dbReference type="STRING" id="1381753.V2XWX6"/>
<sequence>MEKLKIQVNGVNLDAELVPAPHPEGKLAICLHPWSFLGGRMNDPVLESLVRPLQSKNYHIIRYNSRGVGQSSGWPSFTGLKESEDLQAVINWALTNPATPNVSTVVIIGYSHGSIIAGSIPTLPPPVKTSHILISYPVSVRGWLTLFRSSTYAQKLRELLNDSKAELFVIYGDEDEFTSKASYMGWAEELRSVDGAGKLEVKCIEGAGHFWGNRRELRETVEGWVPDLNLLISIIFSMPLPDERPRASVANLIGRFEQQNKKTTPISTAPVIPGRSSSVASNVTGDSAKELVKEKREWPPKSSTSSTEPPPPITATPFTGKSGPFTSQLSLESSNSRNPSSDVSPPEPTPAPEVPAVIEPTASQNDEQEAVKTPVFPPPKVEKISKSPPPSSFRASSSKAPAKASTRTASNASSTPALRPQHTGTSTTSTSSTRKPAVPRTAPNTPSKSSRTSATSPRPKTPSLRSKTPTSTPSTLRAKTPSNLFAPTAASLARSRNASAEAPTPSKKVALSSASAERLSKPTASSLSKAKSTPPSTITPPRGTSSARGAVAARGTTRGAKPKSISTTPANATAKTADVSKPDPAPVTLDVEEASGADHTNGHVSPPPETHDEHTDDHELHAENHEHDDIAAKPESPVEAEKHEEVAVKETTPSASPLERSPSPKSDHGAEEEGEATPVLETFETKVGDVAGNEKLAPNGTHELAGQVGTDIEDMVNLLESKPRPVSMVNIPDEVNEIPDED</sequence>